<evidence type="ECO:0000256" key="4">
    <source>
        <dbReference type="ARBA" id="ARBA00023136"/>
    </source>
</evidence>
<keyword evidence="4 5" id="KW-0472">Membrane</keyword>
<evidence type="ECO:0000256" key="3">
    <source>
        <dbReference type="ARBA" id="ARBA00022989"/>
    </source>
</evidence>
<keyword evidence="3 5" id="KW-1133">Transmembrane helix</keyword>
<evidence type="ECO:0000313" key="8">
    <source>
        <dbReference type="Proteomes" id="UP000092461"/>
    </source>
</evidence>
<keyword evidence="2 5" id="KW-0812">Transmembrane</keyword>
<keyword evidence="8" id="KW-1185">Reference proteome</keyword>
<feature type="transmembrane region" description="Helical" evidence="5">
    <location>
        <begin position="65"/>
        <end position="85"/>
    </location>
</feature>
<dbReference type="Gene3D" id="1.20.1250.20">
    <property type="entry name" value="MFS general substrate transporter like domains"/>
    <property type="match status" value="1"/>
</dbReference>
<dbReference type="GO" id="GO:0022857">
    <property type="term" value="F:transmembrane transporter activity"/>
    <property type="evidence" value="ECO:0007669"/>
    <property type="project" value="InterPro"/>
</dbReference>
<feature type="transmembrane region" description="Helical" evidence="5">
    <location>
        <begin position="15"/>
        <end position="45"/>
    </location>
</feature>
<reference evidence="7" key="1">
    <citation type="submission" date="2020-05" db="UniProtKB">
        <authorList>
            <consortium name="EnsemblMetazoa"/>
        </authorList>
    </citation>
    <scope>IDENTIFICATION</scope>
    <source>
        <strain evidence="7">Jacobina</strain>
    </source>
</reference>
<feature type="domain" description="Major facilitator superfamily (MFS) profile" evidence="6">
    <location>
        <begin position="1"/>
        <end position="103"/>
    </location>
</feature>
<dbReference type="InterPro" id="IPR036259">
    <property type="entry name" value="MFS_trans_sf"/>
</dbReference>
<dbReference type="InterPro" id="IPR020846">
    <property type="entry name" value="MFS_dom"/>
</dbReference>
<dbReference type="PANTHER" id="PTHR11662">
    <property type="entry name" value="SOLUTE CARRIER FAMILY 17"/>
    <property type="match status" value="1"/>
</dbReference>
<dbReference type="EMBL" id="AJWK01010982">
    <property type="status" value="NOT_ANNOTATED_CDS"/>
    <property type="molecule type" value="Genomic_DNA"/>
</dbReference>
<dbReference type="PANTHER" id="PTHR11662:SF399">
    <property type="entry name" value="FI19708P1-RELATED"/>
    <property type="match status" value="1"/>
</dbReference>
<dbReference type="GO" id="GO:0006820">
    <property type="term" value="P:monoatomic anion transport"/>
    <property type="evidence" value="ECO:0007669"/>
    <property type="project" value="TreeGrafter"/>
</dbReference>
<evidence type="ECO:0000259" key="6">
    <source>
        <dbReference type="PROSITE" id="PS50850"/>
    </source>
</evidence>
<dbReference type="AlphaFoldDB" id="A0A1B0CGB6"/>
<comment type="subcellular location">
    <subcellularLocation>
        <location evidence="1">Membrane</location>
        <topology evidence="1">Multi-pass membrane protein</topology>
    </subcellularLocation>
</comment>
<dbReference type="PROSITE" id="PS50850">
    <property type="entry name" value="MFS"/>
    <property type="match status" value="1"/>
</dbReference>
<accession>A0A1B0CGB6</accession>
<sequence length="103" mass="11740">MGHIVTDKTREQWQIVFFITASIYLCGAIFCWFFGISFPSVMAIWSKWAPVYERSSMGNVTYTGIYIGGIIALLLSGVLAVKWGWESIFYFFVNHPSIVTLKN</sequence>
<evidence type="ECO:0000256" key="2">
    <source>
        <dbReference type="ARBA" id="ARBA00022692"/>
    </source>
</evidence>
<dbReference type="InterPro" id="IPR050382">
    <property type="entry name" value="MFS_Na/Anion_cotransporter"/>
</dbReference>
<evidence type="ECO:0000313" key="7">
    <source>
        <dbReference type="EnsemblMetazoa" id="LLOJ003417-PA"/>
    </source>
</evidence>
<dbReference type="SUPFAM" id="SSF103473">
    <property type="entry name" value="MFS general substrate transporter"/>
    <property type="match status" value="1"/>
</dbReference>
<protein>
    <recommendedName>
        <fullName evidence="6">Major facilitator superfamily (MFS) profile domain-containing protein</fullName>
    </recommendedName>
</protein>
<dbReference type="EnsemblMetazoa" id="LLOJ003417-RA">
    <property type="protein sequence ID" value="LLOJ003417-PA"/>
    <property type="gene ID" value="LLOJ003417"/>
</dbReference>
<dbReference type="VEuPathDB" id="VectorBase:LLOJ003417"/>
<name>A0A1B0CGB6_LUTLO</name>
<evidence type="ECO:0000256" key="1">
    <source>
        <dbReference type="ARBA" id="ARBA00004141"/>
    </source>
</evidence>
<proteinExistence type="predicted"/>
<dbReference type="Proteomes" id="UP000092461">
    <property type="component" value="Unassembled WGS sequence"/>
</dbReference>
<evidence type="ECO:0000256" key="5">
    <source>
        <dbReference type="SAM" id="Phobius"/>
    </source>
</evidence>
<dbReference type="GO" id="GO:0016020">
    <property type="term" value="C:membrane"/>
    <property type="evidence" value="ECO:0007669"/>
    <property type="project" value="UniProtKB-SubCell"/>
</dbReference>
<organism evidence="7 8">
    <name type="scientific">Lutzomyia longipalpis</name>
    <name type="common">Sand fly</name>
    <dbReference type="NCBI Taxonomy" id="7200"/>
    <lineage>
        <taxon>Eukaryota</taxon>
        <taxon>Metazoa</taxon>
        <taxon>Ecdysozoa</taxon>
        <taxon>Arthropoda</taxon>
        <taxon>Hexapoda</taxon>
        <taxon>Insecta</taxon>
        <taxon>Pterygota</taxon>
        <taxon>Neoptera</taxon>
        <taxon>Endopterygota</taxon>
        <taxon>Diptera</taxon>
        <taxon>Nematocera</taxon>
        <taxon>Psychodoidea</taxon>
        <taxon>Psychodidae</taxon>
        <taxon>Lutzomyia</taxon>
        <taxon>Lutzomyia</taxon>
    </lineage>
</organism>